<dbReference type="Proteomes" id="UP001249851">
    <property type="component" value="Unassembled WGS sequence"/>
</dbReference>
<dbReference type="NCBIfam" id="TIGR00231">
    <property type="entry name" value="small_GTP"/>
    <property type="match status" value="1"/>
</dbReference>
<dbReference type="EMBL" id="JARQWQ010000001">
    <property type="protein sequence ID" value="KAK2574384.1"/>
    <property type="molecule type" value="Genomic_DNA"/>
</dbReference>
<keyword evidence="6" id="KW-1185">Reference proteome</keyword>
<dbReference type="InterPro" id="IPR005225">
    <property type="entry name" value="Small_GTP-bd"/>
</dbReference>
<organism evidence="5 6">
    <name type="scientific">Acropora cervicornis</name>
    <name type="common">Staghorn coral</name>
    <dbReference type="NCBI Taxonomy" id="6130"/>
    <lineage>
        <taxon>Eukaryota</taxon>
        <taxon>Metazoa</taxon>
        <taxon>Cnidaria</taxon>
        <taxon>Anthozoa</taxon>
        <taxon>Hexacorallia</taxon>
        <taxon>Scleractinia</taxon>
        <taxon>Astrocoeniina</taxon>
        <taxon>Acroporidae</taxon>
        <taxon>Acropora</taxon>
    </lineage>
</organism>
<dbReference type="GO" id="GO:0003924">
    <property type="term" value="F:GTPase activity"/>
    <property type="evidence" value="ECO:0007669"/>
    <property type="project" value="InterPro"/>
</dbReference>
<feature type="region of interest" description="Disordered" evidence="4">
    <location>
        <begin position="1680"/>
        <end position="1700"/>
    </location>
</feature>
<dbReference type="Pfam" id="PF00071">
    <property type="entry name" value="Ras"/>
    <property type="match status" value="2"/>
</dbReference>
<feature type="compositionally biased region" description="Polar residues" evidence="4">
    <location>
        <begin position="484"/>
        <end position="493"/>
    </location>
</feature>
<dbReference type="SUPFAM" id="SSF52540">
    <property type="entry name" value="P-loop containing nucleoside triphosphate hydrolases"/>
    <property type="match status" value="1"/>
</dbReference>
<dbReference type="Gene3D" id="3.40.50.300">
    <property type="entry name" value="P-loop containing nucleotide triphosphate hydrolases"/>
    <property type="match status" value="2"/>
</dbReference>
<sequence>MQEKTYLKVVLLGKVNSGKTCFVTRYMTRSFSEETPSTIGAAFCRKDLYIQGSNLSLAIWDTAGAERYQAMSAMYYRSARAADCRIYLCGTKLDLIEEAILPREVQTKAAVNYGKEIGADVFETSSKRGFNVDKVFEKIAEDFMRFNRSQASEYSISGMHGNNVDEYCISTDLNVSLLHRENLLTVHVMNACMESLLNFPASGKVHLVLPNAEALNSLVNFNSELAYNSSTLHSGLNQEALGFNASCKLPAKLPLNPSIYERELHQTVIDLYSKKEGFPQRQTHFLDTSSLPVLQRPASHMEGQTDHVSQELRVNGENKPGNLIIQGKTSQVYQGGGGFLTEGHLSSCMEKEGFLGAPRVDAPQPLDMMRMRETTIRSSGAGSEWYYSQDLDFEAPKEAELQSPEDLQCYLMKYQNSRQDLNRPLFDDSGIRLELSSFMDSDVSQQHMDRHGTDAGVDVGFEKMPSSCKIERSKVPGRIVLEGQTLSSLNSPNRESHDVALNKSKKTENKNENSHGTEAIVENSEDKGSVRKGNQTAGRKWELDKTKGRHSVVPEGSSSVVSLTEKNDERLLVVDDSFPLKKEKNADVKDGSRMHIRLPGQAMPVVSVISEIDGNDLSESEVSEGDMKEVVGVSLGDGDSRLQRASYVQEPPVTTLKSHAKEGFLCLNSDIKTKTEVENVRKTPQDLELHCASLEGKVESLQEEFAIVVEDRKLLQTRLHAVERRLRDELEKARQTEPIGASLVEELKQSQSELENQLASLQRAYEEKGDHIDEAFERLKRADAAIQNLKQKLLFAEGEVTVREERVVLLQSEIESLRKMLEQARDQNEKFKRENLALNANIASLVDTKEWLQKQLKVAGEVQAKMQLETSELESSLAMKIHLVEELKGESARSNQQLAELQQSSLLEKAEILKHMETVQEGITQQNLAHKQLELDKQQMERKMGAEIESLKTRVSSAVKIEKELDAAKHDLVLKEGFLETIVKEKDEMKEQLTLARESTEELKRHLSELEPEFKKSKRELKKAEVDLMEKDSNIEKLLDEKRTLEKSLEVANEERAACDNAIYALRLDLDKVDRRFKMMKRELALKKGQLEETMRQKDGFVGELRSLREGLEGELKASQAVKEELAQKEKIAEEFEELIKGLKNEIASLTQRLGYSEEQIARADKERKDAQDRLETAMRETVLLEEKLQQSLLERAKVEGDFQTSQQSNRDEMESLRRQNESLGEQIQAERMVLQTEVTKQRDRAINLEQELQFMADEMQKKESDYEQELRVVQENLEGLKESKEVAEQDLKELRVFVDHSVMDLKKRYENQLEALRKDFVVLQREKANLELKCDQLEKESNRELGVKRREVSQMGKEVALSKEMLKQAKAEVERLQFCSVELEREKGRLAGVLVSQKTLRAHVEKVENEIATRETALAEARNKLELLTKESEIQRETACDRIQRLERQWNIAREEIQKLQCSLRKEKQEHFVLKNRVEEGETERVELIKKLSGTEKELKHMQERIKREVNEAQSCRSQLEETKKNLVQEQTQCADLQRRLEAVLGQDEAKKSQMEGLEWELNRRNKEVEYLKEQLRVVEERQHLEMENLKTTVQVCRSESSSLRSELSEARKTKCAYQTETFELKDALLVARKVTESLKEELFVVRQELSEVMSDVLGARNLQHLQDEVKRKGEQIAHNEAKQNYMESSNASSTNGLK</sequence>
<comment type="similarity">
    <text evidence="1">Belongs to the small GTPase superfamily. Rab family.</text>
</comment>
<evidence type="ECO:0000256" key="2">
    <source>
        <dbReference type="ARBA" id="ARBA00022741"/>
    </source>
</evidence>
<dbReference type="SMART" id="SM00175">
    <property type="entry name" value="RAB"/>
    <property type="match status" value="1"/>
</dbReference>
<feature type="region of interest" description="Disordered" evidence="4">
    <location>
        <begin position="1200"/>
        <end position="1220"/>
    </location>
</feature>
<feature type="coiled-coil region" evidence="3">
    <location>
        <begin position="979"/>
        <end position="1055"/>
    </location>
</feature>
<accession>A0AAD9VH91</accession>
<evidence type="ECO:0000256" key="1">
    <source>
        <dbReference type="ARBA" id="ARBA00006270"/>
    </source>
</evidence>
<keyword evidence="3" id="KW-0175">Coiled coil</keyword>
<comment type="caution">
    <text evidence="5">The sequence shown here is derived from an EMBL/GenBank/DDBJ whole genome shotgun (WGS) entry which is preliminary data.</text>
</comment>
<evidence type="ECO:0000313" key="5">
    <source>
        <dbReference type="EMBL" id="KAK2574384.1"/>
    </source>
</evidence>
<feature type="compositionally biased region" description="Basic and acidic residues" evidence="4">
    <location>
        <begin position="494"/>
        <end position="515"/>
    </location>
</feature>
<dbReference type="PRINTS" id="PR00449">
    <property type="entry name" value="RASTRNSFRMNG"/>
</dbReference>
<dbReference type="SMART" id="SM00173">
    <property type="entry name" value="RAS"/>
    <property type="match status" value="1"/>
</dbReference>
<dbReference type="GO" id="GO:0005525">
    <property type="term" value="F:GTP binding"/>
    <property type="evidence" value="ECO:0007669"/>
    <property type="project" value="InterPro"/>
</dbReference>
<protein>
    <submittedName>
        <fullName evidence="5">Golgin subfamily A member 3</fullName>
    </submittedName>
</protein>
<keyword evidence="2" id="KW-0547">Nucleotide-binding</keyword>
<evidence type="ECO:0000256" key="4">
    <source>
        <dbReference type="SAM" id="MobiDB-lite"/>
    </source>
</evidence>
<dbReference type="InterPro" id="IPR027417">
    <property type="entry name" value="P-loop_NTPase"/>
</dbReference>
<dbReference type="InterPro" id="IPR001806">
    <property type="entry name" value="Small_GTPase"/>
</dbReference>
<gene>
    <name evidence="5" type="ORF">P5673_000542</name>
</gene>
<reference evidence="5" key="1">
    <citation type="journal article" date="2023" name="G3 (Bethesda)">
        <title>Whole genome assembly and annotation of the endangered Caribbean coral Acropora cervicornis.</title>
        <authorList>
            <person name="Selwyn J.D."/>
            <person name="Vollmer S.V."/>
        </authorList>
    </citation>
    <scope>NUCLEOTIDE SEQUENCE</scope>
    <source>
        <strain evidence="5">K2</strain>
    </source>
</reference>
<dbReference type="PANTHER" id="PTHR47978">
    <property type="match status" value="1"/>
</dbReference>
<name>A0AAD9VH91_ACRCE</name>
<evidence type="ECO:0000256" key="3">
    <source>
        <dbReference type="SAM" id="Coils"/>
    </source>
</evidence>
<dbReference type="SMART" id="SM00174">
    <property type="entry name" value="RHO"/>
    <property type="match status" value="1"/>
</dbReference>
<feature type="compositionally biased region" description="Basic and acidic residues" evidence="4">
    <location>
        <begin position="1210"/>
        <end position="1220"/>
    </location>
</feature>
<feature type="coiled-coil region" evidence="3">
    <location>
        <begin position="712"/>
        <end position="841"/>
    </location>
</feature>
<feature type="coiled-coil region" evidence="3">
    <location>
        <begin position="884"/>
        <end position="943"/>
    </location>
</feature>
<proteinExistence type="inferred from homology"/>
<dbReference type="PROSITE" id="PS51419">
    <property type="entry name" value="RAB"/>
    <property type="match status" value="1"/>
</dbReference>
<reference evidence="5" key="2">
    <citation type="journal article" date="2023" name="Science">
        <title>Genomic signatures of disease resistance in endangered staghorn corals.</title>
        <authorList>
            <person name="Vollmer S.V."/>
            <person name="Selwyn J.D."/>
            <person name="Despard B.A."/>
            <person name="Roesel C.L."/>
        </authorList>
    </citation>
    <scope>NUCLEOTIDE SEQUENCE</scope>
    <source>
        <strain evidence="5">K2</strain>
    </source>
</reference>
<feature type="compositionally biased region" description="Polar residues" evidence="4">
    <location>
        <begin position="1687"/>
        <end position="1700"/>
    </location>
</feature>
<evidence type="ECO:0000313" key="6">
    <source>
        <dbReference type="Proteomes" id="UP001249851"/>
    </source>
</evidence>
<feature type="region of interest" description="Disordered" evidence="4">
    <location>
        <begin position="483"/>
        <end position="558"/>
    </location>
</feature>